<proteinExistence type="inferred from homology"/>
<keyword evidence="6 12" id="KW-0472">Membrane</keyword>
<feature type="transmembrane region" description="Helical" evidence="12">
    <location>
        <begin position="109"/>
        <end position="130"/>
    </location>
</feature>
<protein>
    <submittedName>
        <fullName evidence="15">Pinopsin isoform X1</fullName>
    </submittedName>
</protein>
<reference evidence="15" key="1">
    <citation type="submission" date="2025-08" db="UniProtKB">
        <authorList>
            <consortium name="RefSeq"/>
        </authorList>
    </citation>
    <scope>IDENTIFICATION</scope>
    <source>
        <tissue evidence="15">Entire body</tissue>
    </source>
</reference>
<comment type="subcellular location">
    <subcellularLocation>
        <location evidence="1">Membrane</location>
        <topology evidence="1">Multi-pass membrane protein</topology>
    </subcellularLocation>
</comment>
<dbReference type="RefSeq" id="XP_025831774.1">
    <property type="nucleotide sequence ID" value="XM_025975989.1"/>
</dbReference>
<dbReference type="CDD" id="cd14969">
    <property type="entry name" value="7tmA_Opsins_type2_animals"/>
    <property type="match status" value="1"/>
</dbReference>
<evidence type="ECO:0000256" key="9">
    <source>
        <dbReference type="ARBA" id="ARBA00023224"/>
    </source>
</evidence>
<dbReference type="InParanoid" id="A0A7F5R735"/>
<dbReference type="GO" id="GO:0007601">
    <property type="term" value="P:visual perception"/>
    <property type="evidence" value="ECO:0007669"/>
    <property type="project" value="UniProtKB-KW"/>
</dbReference>
<gene>
    <name evidence="15" type="primary">LOC108733301</name>
</gene>
<evidence type="ECO:0000256" key="12">
    <source>
        <dbReference type="SAM" id="Phobius"/>
    </source>
</evidence>
<feature type="transmembrane region" description="Helical" evidence="12">
    <location>
        <begin position="72"/>
        <end position="97"/>
    </location>
</feature>
<evidence type="ECO:0000256" key="5">
    <source>
        <dbReference type="ARBA" id="ARBA00023040"/>
    </source>
</evidence>
<evidence type="ECO:0000256" key="7">
    <source>
        <dbReference type="ARBA" id="ARBA00023170"/>
    </source>
</evidence>
<evidence type="ECO:0000256" key="4">
    <source>
        <dbReference type="ARBA" id="ARBA00022989"/>
    </source>
</evidence>
<dbReference type="GO" id="GO:0016020">
    <property type="term" value="C:membrane"/>
    <property type="evidence" value="ECO:0007669"/>
    <property type="project" value="UniProtKB-SubCell"/>
</dbReference>
<name>A0A7F5R735_AGRPL</name>
<dbReference type="InterPro" id="IPR000276">
    <property type="entry name" value="GPCR_Rhodpsn"/>
</dbReference>
<evidence type="ECO:0000256" key="10">
    <source>
        <dbReference type="ARBA" id="ARBA00023305"/>
    </source>
</evidence>
<keyword evidence="5 11" id="KW-0297">G-protein coupled receptor</keyword>
<feature type="domain" description="G-protein coupled receptors family 1 profile" evidence="13">
    <location>
        <begin position="51"/>
        <end position="298"/>
    </location>
</feature>
<dbReference type="PROSITE" id="PS00237">
    <property type="entry name" value="G_PROTEIN_RECEP_F1_1"/>
    <property type="match status" value="1"/>
</dbReference>
<keyword evidence="7 11" id="KW-0675">Receptor</keyword>
<dbReference type="GeneID" id="108733301"/>
<feature type="transmembrane region" description="Helical" evidence="12">
    <location>
        <begin position="279"/>
        <end position="301"/>
    </location>
</feature>
<keyword evidence="8" id="KW-0325">Glycoprotein</keyword>
<dbReference type="InterPro" id="IPR017452">
    <property type="entry name" value="GPCR_Rhodpsn_7TM"/>
</dbReference>
<dbReference type="GO" id="GO:0004930">
    <property type="term" value="F:G protein-coupled receptor activity"/>
    <property type="evidence" value="ECO:0007669"/>
    <property type="project" value="UniProtKB-KW"/>
</dbReference>
<evidence type="ECO:0000256" key="2">
    <source>
        <dbReference type="ARBA" id="ARBA00010663"/>
    </source>
</evidence>
<keyword evidence="3 11" id="KW-0812">Transmembrane</keyword>
<dbReference type="InterPro" id="IPR050125">
    <property type="entry name" value="GPCR_opsins"/>
</dbReference>
<evidence type="ECO:0000256" key="11">
    <source>
        <dbReference type="RuleBase" id="RU000688"/>
    </source>
</evidence>
<keyword evidence="4 12" id="KW-1133">Transmembrane helix</keyword>
<dbReference type="PROSITE" id="PS50262">
    <property type="entry name" value="G_PROTEIN_RECEP_F1_2"/>
    <property type="match status" value="1"/>
</dbReference>
<keyword evidence="9 11" id="KW-0807">Transducer</keyword>
<dbReference type="OrthoDB" id="2101615at2759"/>
<dbReference type="SUPFAM" id="SSF81321">
    <property type="entry name" value="Family A G protein-coupled receptor-like"/>
    <property type="match status" value="1"/>
</dbReference>
<feature type="transmembrane region" description="Helical" evidence="12">
    <location>
        <begin position="36"/>
        <end position="60"/>
    </location>
</feature>
<dbReference type="Gene3D" id="1.20.1070.10">
    <property type="entry name" value="Rhodopsin 7-helix transmembrane proteins"/>
    <property type="match status" value="1"/>
</dbReference>
<dbReference type="Pfam" id="PF00001">
    <property type="entry name" value="7tm_1"/>
    <property type="match status" value="1"/>
</dbReference>
<evidence type="ECO:0000256" key="3">
    <source>
        <dbReference type="ARBA" id="ARBA00022692"/>
    </source>
</evidence>
<dbReference type="AlphaFoldDB" id="A0A7F5R735"/>
<dbReference type="PANTHER" id="PTHR24240">
    <property type="entry name" value="OPSIN"/>
    <property type="match status" value="1"/>
</dbReference>
<evidence type="ECO:0000256" key="6">
    <source>
        <dbReference type="ARBA" id="ARBA00023136"/>
    </source>
</evidence>
<feature type="transmembrane region" description="Helical" evidence="12">
    <location>
        <begin position="240"/>
        <end position="267"/>
    </location>
</feature>
<evidence type="ECO:0000256" key="8">
    <source>
        <dbReference type="ARBA" id="ARBA00023180"/>
    </source>
</evidence>
<organism evidence="14 15">
    <name type="scientific">Agrilus planipennis</name>
    <name type="common">Emerald ash borer</name>
    <name type="synonym">Agrilus marcopoli</name>
    <dbReference type="NCBI Taxonomy" id="224129"/>
    <lineage>
        <taxon>Eukaryota</taxon>
        <taxon>Metazoa</taxon>
        <taxon>Ecdysozoa</taxon>
        <taxon>Arthropoda</taxon>
        <taxon>Hexapoda</taxon>
        <taxon>Insecta</taxon>
        <taxon>Pterygota</taxon>
        <taxon>Neoptera</taxon>
        <taxon>Endopterygota</taxon>
        <taxon>Coleoptera</taxon>
        <taxon>Polyphaga</taxon>
        <taxon>Elateriformia</taxon>
        <taxon>Buprestoidea</taxon>
        <taxon>Buprestidae</taxon>
        <taxon>Agrilinae</taxon>
        <taxon>Agrilus</taxon>
    </lineage>
</organism>
<comment type="similarity">
    <text evidence="2 11">Belongs to the G-protein coupled receptor 1 family.</text>
</comment>
<sequence>MRELIITNNETYSTTVINSKHVEDQDLLMSESTYNASAFVLLLIGFFGFSLNLTVILLMFRDKHLWTPLNVILFNLVFGDFLVSILGNPWTFISALYHRWIFGSVMCQIYGFFMAWLGITSILTLTILAFERYTMITGPFRKKPLEISTAVTMIGIAWILSFVMTVPPLLGWSEYVNEAANISCSVNWGERSMGATSYILFLFFFGLALPVTIIIYSYLKILVTVRKKARNTGKVSRAECRVSTMALLMILAFLFAWSPYATLALIIQFGNVTEISPSIAVIPSLVAKSSICYNPIIYIGLNTQFRYSIYKMFGFSNVSKSTSRNENGKVLSLKHRTESPTKGTQISSTSLQNCHEIIELKVTTSKVLDGVCSTDL</sequence>
<accession>A0A7F5R735</accession>
<keyword evidence="14" id="KW-1185">Reference proteome</keyword>
<evidence type="ECO:0000256" key="1">
    <source>
        <dbReference type="ARBA" id="ARBA00004141"/>
    </source>
</evidence>
<keyword evidence="10" id="KW-0716">Sensory transduction</keyword>
<dbReference type="PRINTS" id="PR00237">
    <property type="entry name" value="GPCRRHODOPSN"/>
</dbReference>
<evidence type="ECO:0000313" key="15">
    <source>
        <dbReference type="RefSeq" id="XP_025831774.1"/>
    </source>
</evidence>
<feature type="transmembrane region" description="Helical" evidence="12">
    <location>
        <begin position="150"/>
        <end position="170"/>
    </location>
</feature>
<evidence type="ECO:0000313" key="14">
    <source>
        <dbReference type="Proteomes" id="UP000192223"/>
    </source>
</evidence>
<dbReference type="Proteomes" id="UP000192223">
    <property type="component" value="Unplaced"/>
</dbReference>
<feature type="transmembrane region" description="Helical" evidence="12">
    <location>
        <begin position="198"/>
        <end position="219"/>
    </location>
</feature>
<keyword evidence="10" id="KW-0844">Vision</keyword>
<evidence type="ECO:0000259" key="13">
    <source>
        <dbReference type="PROSITE" id="PS50262"/>
    </source>
</evidence>